<dbReference type="Pfam" id="PF03176">
    <property type="entry name" value="MMPL"/>
    <property type="match status" value="2"/>
</dbReference>
<feature type="transmembrane region" description="Helical" evidence="7">
    <location>
        <begin position="651"/>
        <end position="671"/>
    </location>
</feature>
<feature type="transmembrane region" description="Helical" evidence="7">
    <location>
        <begin position="179"/>
        <end position="199"/>
    </location>
</feature>
<evidence type="ECO:0000259" key="8">
    <source>
        <dbReference type="PROSITE" id="PS50156"/>
    </source>
</evidence>
<feature type="transmembrane region" description="Helical" evidence="7">
    <location>
        <begin position="272"/>
        <end position="299"/>
    </location>
</feature>
<evidence type="ECO:0000313" key="10">
    <source>
        <dbReference type="Proteomes" id="UP001589750"/>
    </source>
</evidence>
<feature type="transmembrane region" description="Helical" evidence="7">
    <location>
        <begin position="582"/>
        <end position="603"/>
    </location>
</feature>
<name>A0ABV5KI49_9ACTN</name>
<evidence type="ECO:0000313" key="9">
    <source>
        <dbReference type="EMBL" id="MFB9315793.1"/>
    </source>
</evidence>
<keyword evidence="5 7" id="KW-1133">Transmembrane helix</keyword>
<feature type="transmembrane region" description="Helical" evidence="7">
    <location>
        <begin position="305"/>
        <end position="328"/>
    </location>
</feature>
<comment type="caution">
    <text evidence="9">The sequence shown here is derived from an EMBL/GenBank/DDBJ whole genome shotgun (WGS) entry which is preliminary data.</text>
</comment>
<dbReference type="SUPFAM" id="SSF82866">
    <property type="entry name" value="Multidrug efflux transporter AcrB transmembrane domain"/>
    <property type="match status" value="2"/>
</dbReference>
<accession>A0ABV5KI49</accession>
<keyword evidence="4 7" id="KW-0812">Transmembrane</keyword>
<keyword evidence="10" id="KW-1185">Reference proteome</keyword>
<organism evidence="9 10">
    <name type="scientific">Nocardioides plantarum</name>
    <dbReference type="NCBI Taxonomy" id="29299"/>
    <lineage>
        <taxon>Bacteria</taxon>
        <taxon>Bacillati</taxon>
        <taxon>Actinomycetota</taxon>
        <taxon>Actinomycetes</taxon>
        <taxon>Propionibacteriales</taxon>
        <taxon>Nocardioidaceae</taxon>
        <taxon>Nocardioides</taxon>
    </lineage>
</organism>
<dbReference type="PANTHER" id="PTHR33406:SF11">
    <property type="entry name" value="MEMBRANE PROTEIN SCO6666-RELATED"/>
    <property type="match status" value="1"/>
</dbReference>
<evidence type="ECO:0000256" key="3">
    <source>
        <dbReference type="ARBA" id="ARBA00022475"/>
    </source>
</evidence>
<evidence type="ECO:0000256" key="4">
    <source>
        <dbReference type="ARBA" id="ARBA00022692"/>
    </source>
</evidence>
<dbReference type="EMBL" id="JBHMDG010000047">
    <property type="protein sequence ID" value="MFB9315793.1"/>
    <property type="molecule type" value="Genomic_DNA"/>
</dbReference>
<dbReference type="RefSeq" id="WP_140009588.1">
    <property type="nucleotide sequence ID" value="NZ_JBHMDG010000047.1"/>
</dbReference>
<evidence type="ECO:0000256" key="6">
    <source>
        <dbReference type="ARBA" id="ARBA00023136"/>
    </source>
</evidence>
<sequence>MVTALQRLATLCVRRRWLVLVAWLLVLGAAGGSAVAFGGRTDDSFSVPGTESEQALQLLDHRFPGTGGTTARIVFAAPEGHDLGEQRYARLVAATVAQARDVPQTIPGAAREFRSSLQVSPDRRVAFADLQLDVPVSEIDTGTKQALEEVAGPARAAGLDVEYSGGVISTSEPGGEADLIGIGVAYLVLLVTFGALLVAGLPLLSALLGIGVASLTITALSGGLTISSSAPTLSLMLGLAVGIDYASFIISRARQARREGAEVDAAIIQGTAAAGGSVVFAGVTVILALLALSVVGIPFLRTMGLAAAGSVAVAVVVAVTFLPALMAVTGDRWARQRRTPREPALGRRYVGAVTRRPWIALGLALVVVVLGVVNVPGTRQGLPSDSSAPTDTTQRRAYDLLAEGFGEGANGPLQLVIDTRGTAIDASRAGTDALGLLRGDRDVLDVAGPLVNQAGDLAIVVVTPRSGPSSPATADLAHRIRTTAADLGDRRDVDTYVTGQTAVDLDTASTVAGAMPLFVGLILVLALLLLILVFRSLLVPLVAVLGFAASLFTALGVTRFVFQDGHGLSLLGAQGDGQVVSFVPVLTVAVLFGLAMDYEVFLVSRMKELHDHGADPHEATVSGFASSARVVTAAAIIMIAVFVAFVLDPSIVIKQIAFALAVGIAVDAFVIRMTVIPAIHQLLGARAWALPRLLDRLLPRIDLEGSSLS</sequence>
<evidence type="ECO:0000256" key="7">
    <source>
        <dbReference type="SAM" id="Phobius"/>
    </source>
</evidence>
<feature type="transmembrane region" description="Helical" evidence="7">
    <location>
        <begin position="358"/>
        <end position="377"/>
    </location>
</feature>
<feature type="domain" description="SSD" evidence="8">
    <location>
        <begin position="203"/>
        <end position="328"/>
    </location>
</feature>
<feature type="transmembrane region" description="Helical" evidence="7">
    <location>
        <begin position="624"/>
        <end position="645"/>
    </location>
</feature>
<feature type="transmembrane region" description="Helical" evidence="7">
    <location>
        <begin position="206"/>
        <end position="226"/>
    </location>
</feature>
<evidence type="ECO:0000256" key="5">
    <source>
        <dbReference type="ARBA" id="ARBA00022989"/>
    </source>
</evidence>
<dbReference type="Gene3D" id="1.20.1640.10">
    <property type="entry name" value="Multidrug efflux transporter AcrB transmembrane domain"/>
    <property type="match status" value="2"/>
</dbReference>
<keyword evidence="6 7" id="KW-0472">Membrane</keyword>
<comment type="subcellular location">
    <subcellularLocation>
        <location evidence="1">Cell membrane</location>
        <topology evidence="1">Multi-pass membrane protein</topology>
    </subcellularLocation>
</comment>
<dbReference type="PROSITE" id="PS50156">
    <property type="entry name" value="SSD"/>
    <property type="match status" value="1"/>
</dbReference>
<feature type="transmembrane region" description="Helical" evidence="7">
    <location>
        <begin position="514"/>
        <end position="534"/>
    </location>
</feature>
<protein>
    <submittedName>
        <fullName evidence="9">MMPL family transporter</fullName>
    </submittedName>
</protein>
<evidence type="ECO:0000256" key="1">
    <source>
        <dbReference type="ARBA" id="ARBA00004651"/>
    </source>
</evidence>
<reference evidence="9 10" key="1">
    <citation type="submission" date="2024-09" db="EMBL/GenBank/DDBJ databases">
        <authorList>
            <person name="Sun Q."/>
            <person name="Mori K."/>
        </authorList>
    </citation>
    <scope>NUCLEOTIDE SEQUENCE [LARGE SCALE GENOMIC DNA]</scope>
    <source>
        <strain evidence="9 10">JCM 9626</strain>
    </source>
</reference>
<keyword evidence="3" id="KW-1003">Cell membrane</keyword>
<feature type="transmembrane region" description="Helical" evidence="7">
    <location>
        <begin position="232"/>
        <end position="251"/>
    </location>
</feature>
<feature type="transmembrane region" description="Helical" evidence="7">
    <location>
        <begin position="541"/>
        <end position="562"/>
    </location>
</feature>
<dbReference type="InterPro" id="IPR000731">
    <property type="entry name" value="SSD"/>
</dbReference>
<dbReference type="Proteomes" id="UP001589750">
    <property type="component" value="Unassembled WGS sequence"/>
</dbReference>
<dbReference type="InterPro" id="IPR050545">
    <property type="entry name" value="Mycobact_MmpL"/>
</dbReference>
<proteinExistence type="inferred from homology"/>
<gene>
    <name evidence="9" type="ORF">ACFFRI_22305</name>
</gene>
<dbReference type="PANTHER" id="PTHR33406">
    <property type="entry name" value="MEMBRANE PROTEIN MJ1562-RELATED"/>
    <property type="match status" value="1"/>
</dbReference>
<evidence type="ECO:0000256" key="2">
    <source>
        <dbReference type="ARBA" id="ARBA00010157"/>
    </source>
</evidence>
<comment type="similarity">
    <text evidence="2">Belongs to the resistance-nodulation-cell division (RND) (TC 2.A.6) family. MmpL subfamily.</text>
</comment>
<dbReference type="InterPro" id="IPR004869">
    <property type="entry name" value="MMPL_dom"/>
</dbReference>